<dbReference type="SUPFAM" id="SSF54695">
    <property type="entry name" value="POZ domain"/>
    <property type="match status" value="1"/>
</dbReference>
<comment type="caution">
    <text evidence="2">Lacks conserved residue(s) required for the propagation of feature annotation.</text>
</comment>
<organism evidence="5 6">
    <name type="scientific">Trapa incisa</name>
    <dbReference type="NCBI Taxonomy" id="236973"/>
    <lineage>
        <taxon>Eukaryota</taxon>
        <taxon>Viridiplantae</taxon>
        <taxon>Streptophyta</taxon>
        <taxon>Embryophyta</taxon>
        <taxon>Tracheophyta</taxon>
        <taxon>Spermatophyta</taxon>
        <taxon>Magnoliopsida</taxon>
        <taxon>eudicotyledons</taxon>
        <taxon>Gunneridae</taxon>
        <taxon>Pentapetalae</taxon>
        <taxon>rosids</taxon>
        <taxon>malvids</taxon>
        <taxon>Myrtales</taxon>
        <taxon>Lythraceae</taxon>
        <taxon>Trapa</taxon>
    </lineage>
</organism>
<dbReference type="GO" id="GO:2000031">
    <property type="term" value="P:regulation of salicylic acid mediated signaling pathway"/>
    <property type="evidence" value="ECO:0007669"/>
    <property type="project" value="InterPro"/>
</dbReference>
<dbReference type="PROSITE" id="PS50097">
    <property type="entry name" value="BTB"/>
    <property type="match status" value="1"/>
</dbReference>
<gene>
    <name evidence="5" type="ORF">SAY87_032343</name>
</gene>
<keyword evidence="2" id="KW-0479">Metal-binding</keyword>
<evidence type="ECO:0008006" key="7">
    <source>
        <dbReference type="Google" id="ProtNLM"/>
    </source>
</evidence>
<feature type="domain" description="BTB" evidence="3">
    <location>
        <begin position="19"/>
        <end position="96"/>
    </location>
</feature>
<dbReference type="GO" id="GO:2000022">
    <property type="term" value="P:regulation of jasmonic acid mediated signaling pathway"/>
    <property type="evidence" value="ECO:0007669"/>
    <property type="project" value="InterPro"/>
</dbReference>
<dbReference type="Proteomes" id="UP001345219">
    <property type="component" value="Unassembled WGS sequence"/>
</dbReference>
<dbReference type="AlphaFoldDB" id="A0AAN7GK79"/>
<dbReference type="EMBL" id="JAXIOK010000243">
    <property type="protein sequence ID" value="KAK4740462.1"/>
    <property type="molecule type" value="Genomic_DNA"/>
</dbReference>
<evidence type="ECO:0000259" key="3">
    <source>
        <dbReference type="PROSITE" id="PS50097"/>
    </source>
</evidence>
<dbReference type="GO" id="GO:0008270">
    <property type="term" value="F:zinc ion binding"/>
    <property type="evidence" value="ECO:0007669"/>
    <property type="project" value="UniProtKB-KW"/>
</dbReference>
<dbReference type="GO" id="GO:0009862">
    <property type="term" value="P:systemic acquired resistance, salicylic acid mediated signaling pathway"/>
    <property type="evidence" value="ECO:0007669"/>
    <property type="project" value="InterPro"/>
</dbReference>
<evidence type="ECO:0000256" key="2">
    <source>
        <dbReference type="PROSITE-ProRule" id="PRU01391"/>
    </source>
</evidence>
<name>A0AAN7GK79_9MYRT</name>
<dbReference type="SMART" id="SM00225">
    <property type="entry name" value="BTB"/>
    <property type="match status" value="1"/>
</dbReference>
<protein>
    <recommendedName>
        <fullName evidence="7">BTB domain-containing protein</fullName>
    </recommendedName>
</protein>
<dbReference type="GO" id="GO:0005634">
    <property type="term" value="C:nucleus"/>
    <property type="evidence" value="ECO:0007669"/>
    <property type="project" value="TreeGrafter"/>
</dbReference>
<evidence type="ECO:0000256" key="1">
    <source>
        <dbReference type="ARBA" id="ARBA00004906"/>
    </source>
</evidence>
<dbReference type="PROSITE" id="PS52046">
    <property type="entry name" value="ZF_C2HC_NPR"/>
    <property type="match status" value="1"/>
</dbReference>
<dbReference type="InterPro" id="IPR057250">
    <property type="entry name" value="Znf_C2HC_NPR-type"/>
</dbReference>
<reference evidence="5 6" key="1">
    <citation type="journal article" date="2023" name="Hortic Res">
        <title>Pangenome of water caltrop reveals structural variations and asymmetric subgenome divergence after allopolyploidization.</title>
        <authorList>
            <person name="Zhang X."/>
            <person name="Chen Y."/>
            <person name="Wang L."/>
            <person name="Yuan Y."/>
            <person name="Fang M."/>
            <person name="Shi L."/>
            <person name="Lu R."/>
            <person name="Comes H.P."/>
            <person name="Ma Y."/>
            <person name="Chen Y."/>
            <person name="Huang G."/>
            <person name="Zhou Y."/>
            <person name="Zheng Z."/>
            <person name="Qiu Y."/>
        </authorList>
    </citation>
    <scope>NUCLEOTIDE SEQUENCE [LARGE SCALE GENOMIC DNA]</scope>
    <source>
        <tissue evidence="5">Roots</tissue>
    </source>
</reference>
<evidence type="ECO:0000259" key="4">
    <source>
        <dbReference type="PROSITE" id="PS52046"/>
    </source>
</evidence>
<dbReference type="GO" id="GO:0050832">
    <property type="term" value="P:defense response to fungus"/>
    <property type="evidence" value="ECO:0007669"/>
    <property type="project" value="TreeGrafter"/>
</dbReference>
<dbReference type="InterPro" id="IPR011333">
    <property type="entry name" value="SKP1/BTB/POZ_sf"/>
</dbReference>
<accession>A0AAN7GK79</accession>
<evidence type="ECO:0000313" key="5">
    <source>
        <dbReference type="EMBL" id="KAK4740462.1"/>
    </source>
</evidence>
<dbReference type="Pfam" id="PF00651">
    <property type="entry name" value="BTB"/>
    <property type="match status" value="1"/>
</dbReference>
<comment type="caution">
    <text evidence="5">The sequence shown here is derived from an EMBL/GenBank/DDBJ whole genome shotgun (WGS) entry which is preliminary data.</text>
</comment>
<feature type="domain" description="C2HC NPR-type" evidence="4">
    <location>
        <begin position="99"/>
        <end position="113"/>
    </location>
</feature>
<dbReference type="PANTHER" id="PTHR46475">
    <property type="entry name" value="REGULATORY PROTEIN NPR3"/>
    <property type="match status" value="1"/>
</dbReference>
<comment type="pathway">
    <text evidence="1">Protein modification; protein ubiquitination.</text>
</comment>
<dbReference type="PANTHER" id="PTHR46475:SF2">
    <property type="entry name" value="REGULATORY PROTEIN NPR3"/>
    <property type="match status" value="1"/>
</dbReference>
<dbReference type="GO" id="GO:0042742">
    <property type="term" value="P:defense response to bacterium"/>
    <property type="evidence" value="ECO:0007669"/>
    <property type="project" value="TreeGrafter"/>
</dbReference>
<keyword evidence="6" id="KW-1185">Reference proteome</keyword>
<keyword evidence="2" id="KW-0862">Zinc</keyword>
<sequence>MNLSLDKLLLLGSNFSGFPDAEFVVDGVPVGVHRCVLAVRSDYFHSLFSNPSDEQKPRYHVSDLMAKGDLPGAYVGLEAFNLVLNYLYTGRLKPAPADVSTCVDGQCLHRACWPAVDFSVQLMYASTAFQMKELMLLLKESNFTLDHVFALSWSSVMTSRRHSTRTLTACRLLPCLHWPPPPPLPPPGTSPPFRPQGTG</sequence>
<evidence type="ECO:0000313" key="6">
    <source>
        <dbReference type="Proteomes" id="UP001345219"/>
    </source>
</evidence>
<dbReference type="InterPro" id="IPR044292">
    <property type="entry name" value="NPR"/>
</dbReference>
<keyword evidence="2" id="KW-0863">Zinc-finger</keyword>
<dbReference type="Gene3D" id="3.30.710.10">
    <property type="entry name" value="Potassium Channel Kv1.1, Chain A"/>
    <property type="match status" value="1"/>
</dbReference>
<proteinExistence type="predicted"/>
<dbReference type="InterPro" id="IPR000210">
    <property type="entry name" value="BTB/POZ_dom"/>
</dbReference>